<comment type="caution">
    <text evidence="6">The sequence shown here is derived from an EMBL/GenBank/DDBJ whole genome shotgun (WGS) entry which is preliminary data.</text>
</comment>
<dbReference type="Proteomes" id="UP001597135">
    <property type="component" value="Unassembled WGS sequence"/>
</dbReference>
<dbReference type="RefSeq" id="WP_386801810.1">
    <property type="nucleotide sequence ID" value="NZ_JBHTMU010000006.1"/>
</dbReference>
<evidence type="ECO:0000256" key="2">
    <source>
        <dbReference type="ARBA" id="ARBA00006171"/>
    </source>
</evidence>
<dbReference type="Gene3D" id="1.10.150.240">
    <property type="entry name" value="Putative phosphatase, domain 2"/>
    <property type="match status" value="1"/>
</dbReference>
<evidence type="ECO:0000313" key="7">
    <source>
        <dbReference type="Proteomes" id="UP001597135"/>
    </source>
</evidence>
<dbReference type="InterPro" id="IPR036412">
    <property type="entry name" value="HAD-like_sf"/>
</dbReference>
<evidence type="ECO:0000256" key="1">
    <source>
        <dbReference type="ARBA" id="ARBA00001946"/>
    </source>
</evidence>
<dbReference type="PANTHER" id="PTHR46193:SF18">
    <property type="entry name" value="HEXITOL PHOSPHATASE B"/>
    <property type="match status" value="1"/>
</dbReference>
<sequence length="222" mass="23708">MALALLFDLDGTLLETDPLHVAVFRELFAERGREIDEAYYLERIHGRHNADIFADEFPGEDPQAMSDEKEARFRAKLGDSAPPMAGLPALLDRAEAAGWPIAVVTNAPRANAEASLGAIGLRHRFETLIIGDECARGKPDPEPYLAAMRALGVAPGECLAFEDSPSGLRAARASGAFTFGVTSSLSPAALRDAGAQEVIDDFTDDRLMRALAARAADQGADT</sequence>
<dbReference type="SFLD" id="SFLDS00003">
    <property type="entry name" value="Haloacid_Dehalogenase"/>
    <property type="match status" value="1"/>
</dbReference>
<keyword evidence="5" id="KW-0119">Carbohydrate metabolism</keyword>
<dbReference type="PANTHER" id="PTHR46193">
    <property type="entry name" value="6-PHOSPHOGLUCONATE PHOSPHATASE"/>
    <property type="match status" value="1"/>
</dbReference>
<evidence type="ECO:0000256" key="5">
    <source>
        <dbReference type="ARBA" id="ARBA00023277"/>
    </source>
</evidence>
<dbReference type="SUPFAM" id="SSF56784">
    <property type="entry name" value="HAD-like"/>
    <property type="match status" value="1"/>
</dbReference>
<protein>
    <submittedName>
        <fullName evidence="6">HAD family hydrolase</fullName>
    </submittedName>
</protein>
<comment type="similarity">
    <text evidence="2">Belongs to the HAD-like hydrolase superfamily. CbbY/CbbZ/Gph/YieH family.</text>
</comment>
<keyword evidence="7" id="KW-1185">Reference proteome</keyword>
<dbReference type="Pfam" id="PF00702">
    <property type="entry name" value="Hydrolase"/>
    <property type="match status" value="1"/>
</dbReference>
<keyword evidence="3" id="KW-0479">Metal-binding</keyword>
<reference evidence="7" key="1">
    <citation type="journal article" date="2019" name="Int. J. Syst. Evol. Microbiol.">
        <title>The Global Catalogue of Microorganisms (GCM) 10K type strain sequencing project: providing services to taxonomists for standard genome sequencing and annotation.</title>
        <authorList>
            <consortium name="The Broad Institute Genomics Platform"/>
            <consortium name="The Broad Institute Genome Sequencing Center for Infectious Disease"/>
            <person name="Wu L."/>
            <person name="Ma J."/>
        </authorList>
    </citation>
    <scope>NUCLEOTIDE SEQUENCE [LARGE SCALE GENOMIC DNA]</scope>
    <source>
        <strain evidence="7">CCUG 62953</strain>
    </source>
</reference>
<keyword evidence="6" id="KW-0378">Hydrolase</keyword>
<dbReference type="InterPro" id="IPR006439">
    <property type="entry name" value="HAD-SF_hydro_IA"/>
</dbReference>
<dbReference type="SFLD" id="SFLDG01129">
    <property type="entry name" value="C1.5:_HAD__Beta-PGM__Phosphata"/>
    <property type="match status" value="1"/>
</dbReference>
<evidence type="ECO:0000313" key="6">
    <source>
        <dbReference type="EMBL" id="MFD1341742.1"/>
    </source>
</evidence>
<dbReference type="InterPro" id="IPR023214">
    <property type="entry name" value="HAD_sf"/>
</dbReference>
<dbReference type="SFLD" id="SFLDG01135">
    <property type="entry name" value="C1.5.6:_HAD__Beta-PGM__Phospha"/>
    <property type="match status" value="1"/>
</dbReference>
<gene>
    <name evidence="6" type="ORF">ACFQ4E_04850</name>
</gene>
<comment type="cofactor">
    <cofactor evidence="1">
        <name>Mg(2+)</name>
        <dbReference type="ChEBI" id="CHEBI:18420"/>
    </cofactor>
</comment>
<organism evidence="6 7">
    <name type="scientific">Litorisediminicola beolgyonensis</name>
    <dbReference type="NCBI Taxonomy" id="1173614"/>
    <lineage>
        <taxon>Bacteria</taxon>
        <taxon>Pseudomonadati</taxon>
        <taxon>Pseudomonadota</taxon>
        <taxon>Alphaproteobacteria</taxon>
        <taxon>Rhodobacterales</taxon>
        <taxon>Paracoccaceae</taxon>
        <taxon>Litorisediminicola</taxon>
    </lineage>
</organism>
<name>A0ABW3ZF50_9RHOB</name>
<dbReference type="InterPro" id="IPR051600">
    <property type="entry name" value="Beta-PGM-like"/>
</dbReference>
<dbReference type="InterPro" id="IPR023198">
    <property type="entry name" value="PGP-like_dom2"/>
</dbReference>
<dbReference type="NCBIfam" id="TIGR01509">
    <property type="entry name" value="HAD-SF-IA-v3"/>
    <property type="match status" value="1"/>
</dbReference>
<proteinExistence type="inferred from homology"/>
<dbReference type="GO" id="GO:0016787">
    <property type="term" value="F:hydrolase activity"/>
    <property type="evidence" value="ECO:0007669"/>
    <property type="project" value="UniProtKB-KW"/>
</dbReference>
<keyword evidence="4" id="KW-0460">Magnesium</keyword>
<evidence type="ECO:0000256" key="4">
    <source>
        <dbReference type="ARBA" id="ARBA00022842"/>
    </source>
</evidence>
<dbReference type="PRINTS" id="PR00413">
    <property type="entry name" value="HADHALOGNASE"/>
</dbReference>
<accession>A0ABW3ZF50</accession>
<evidence type="ECO:0000256" key="3">
    <source>
        <dbReference type="ARBA" id="ARBA00022723"/>
    </source>
</evidence>
<dbReference type="Gene3D" id="3.40.50.1000">
    <property type="entry name" value="HAD superfamily/HAD-like"/>
    <property type="match status" value="1"/>
</dbReference>
<dbReference type="EMBL" id="JBHTMU010000006">
    <property type="protein sequence ID" value="MFD1341742.1"/>
    <property type="molecule type" value="Genomic_DNA"/>
</dbReference>